<feature type="transmembrane region" description="Helical" evidence="10">
    <location>
        <begin position="133"/>
        <end position="150"/>
    </location>
</feature>
<feature type="transmembrane region" description="Helical" evidence="10">
    <location>
        <begin position="1124"/>
        <end position="1143"/>
    </location>
</feature>
<dbReference type="Pfam" id="PF00690">
    <property type="entry name" value="Cation_ATPase_N"/>
    <property type="match status" value="1"/>
</dbReference>
<evidence type="ECO:0000259" key="11">
    <source>
        <dbReference type="SMART" id="SM00831"/>
    </source>
</evidence>
<dbReference type="InterPro" id="IPR008250">
    <property type="entry name" value="ATPase_P-typ_transduc_dom_A_sf"/>
</dbReference>
<dbReference type="GO" id="GO:0006883">
    <property type="term" value="P:intracellular sodium ion homeostasis"/>
    <property type="evidence" value="ECO:0007669"/>
    <property type="project" value="TreeGrafter"/>
</dbReference>
<dbReference type="PROSITE" id="PS00154">
    <property type="entry name" value="ATPASE_E1_E2"/>
    <property type="match status" value="1"/>
</dbReference>
<evidence type="ECO:0000313" key="14">
    <source>
        <dbReference type="Proteomes" id="UP000663834"/>
    </source>
</evidence>
<dbReference type="EMBL" id="CAJNOV010000322">
    <property type="protein sequence ID" value="CAF1019582.1"/>
    <property type="molecule type" value="Genomic_DNA"/>
</dbReference>
<protein>
    <recommendedName>
        <fullName evidence="11">Cation-transporting P-type ATPase N-terminal domain-containing protein</fullName>
    </recommendedName>
</protein>
<dbReference type="SUPFAM" id="SSF56784">
    <property type="entry name" value="HAD-like"/>
    <property type="match status" value="1"/>
</dbReference>
<dbReference type="PRINTS" id="PR00121">
    <property type="entry name" value="NAKATPASE"/>
</dbReference>
<feature type="transmembrane region" description="Helical" evidence="10">
    <location>
        <begin position="102"/>
        <end position="121"/>
    </location>
</feature>
<dbReference type="Pfam" id="PF00689">
    <property type="entry name" value="Cation_ATPase_C"/>
    <property type="match status" value="1"/>
</dbReference>
<dbReference type="InterPro" id="IPR044492">
    <property type="entry name" value="P_typ_ATPase_HD_dom"/>
</dbReference>
<name>A0A815GCU8_9BILA</name>
<feature type="transmembrane region" description="Helical" evidence="10">
    <location>
        <begin position="949"/>
        <end position="972"/>
    </location>
</feature>
<dbReference type="PANTHER" id="PTHR43294">
    <property type="entry name" value="SODIUM/POTASSIUM-TRANSPORTING ATPASE SUBUNIT ALPHA"/>
    <property type="match status" value="1"/>
</dbReference>
<dbReference type="GO" id="GO:0036376">
    <property type="term" value="P:sodium ion export across plasma membrane"/>
    <property type="evidence" value="ECO:0007669"/>
    <property type="project" value="TreeGrafter"/>
</dbReference>
<keyword evidence="4" id="KW-0547">Nucleotide-binding</keyword>
<evidence type="ECO:0000256" key="2">
    <source>
        <dbReference type="ARBA" id="ARBA00022475"/>
    </source>
</evidence>
<dbReference type="SUPFAM" id="SSF81665">
    <property type="entry name" value="Calcium ATPase, transmembrane domain M"/>
    <property type="match status" value="1"/>
</dbReference>
<dbReference type="GO" id="GO:1902600">
    <property type="term" value="P:proton transmembrane transport"/>
    <property type="evidence" value="ECO:0007669"/>
    <property type="project" value="TreeGrafter"/>
</dbReference>
<organism evidence="13 14">
    <name type="scientific">Rotaria magnacalcarata</name>
    <dbReference type="NCBI Taxonomy" id="392030"/>
    <lineage>
        <taxon>Eukaryota</taxon>
        <taxon>Metazoa</taxon>
        <taxon>Spiralia</taxon>
        <taxon>Gnathifera</taxon>
        <taxon>Rotifera</taxon>
        <taxon>Eurotatoria</taxon>
        <taxon>Bdelloidea</taxon>
        <taxon>Philodinida</taxon>
        <taxon>Philodinidae</taxon>
        <taxon>Rotaria</taxon>
    </lineage>
</organism>
<dbReference type="SMART" id="SM00831">
    <property type="entry name" value="Cation_ATPase_N"/>
    <property type="match status" value="1"/>
</dbReference>
<dbReference type="Pfam" id="PF13246">
    <property type="entry name" value="Cation_ATPase"/>
    <property type="match status" value="1"/>
</dbReference>
<dbReference type="SFLD" id="SFLDG00002">
    <property type="entry name" value="C1.7:_P-type_atpase_like"/>
    <property type="match status" value="1"/>
</dbReference>
<dbReference type="Proteomes" id="UP000663855">
    <property type="component" value="Unassembled WGS sequence"/>
</dbReference>
<evidence type="ECO:0000256" key="8">
    <source>
        <dbReference type="ARBA" id="ARBA00023136"/>
    </source>
</evidence>
<dbReference type="InterPro" id="IPR018303">
    <property type="entry name" value="ATPase_P-typ_P_site"/>
</dbReference>
<keyword evidence="6" id="KW-1278">Translocase</keyword>
<dbReference type="PRINTS" id="PR00119">
    <property type="entry name" value="CATATPASE"/>
</dbReference>
<dbReference type="SUPFAM" id="SSF81653">
    <property type="entry name" value="Calcium ATPase, transduction domain A"/>
    <property type="match status" value="1"/>
</dbReference>
<evidence type="ECO:0000313" key="13">
    <source>
        <dbReference type="EMBL" id="CAF1336742.1"/>
    </source>
</evidence>
<dbReference type="InterPro" id="IPR023298">
    <property type="entry name" value="ATPase_P-typ_TM_dom_sf"/>
</dbReference>
<dbReference type="Pfam" id="PF08282">
    <property type="entry name" value="Hydrolase_3"/>
    <property type="match status" value="1"/>
</dbReference>
<feature type="transmembrane region" description="Helical" evidence="10">
    <location>
        <begin position="1083"/>
        <end position="1103"/>
    </location>
</feature>
<dbReference type="SFLD" id="SFLDS00003">
    <property type="entry name" value="Haloacid_Dehalogenase"/>
    <property type="match status" value="1"/>
</dbReference>
<comment type="subcellular location">
    <subcellularLocation>
        <location evidence="1">Cell membrane</location>
        <topology evidence="1">Multi-pass membrane protein</topology>
    </subcellularLocation>
</comment>
<keyword evidence="7 10" id="KW-1133">Transmembrane helix</keyword>
<dbReference type="InterPro" id="IPR050510">
    <property type="entry name" value="Cation_transp_ATPase_P-type"/>
</dbReference>
<dbReference type="GO" id="GO:1990573">
    <property type="term" value="P:potassium ion import across plasma membrane"/>
    <property type="evidence" value="ECO:0007669"/>
    <property type="project" value="TreeGrafter"/>
</dbReference>
<feature type="transmembrane region" description="Helical" evidence="10">
    <location>
        <begin position="296"/>
        <end position="318"/>
    </location>
</feature>
<gene>
    <name evidence="12" type="ORF">CJN711_LOCUS3249</name>
    <name evidence="13" type="ORF">KQP761_LOCUS6532</name>
</gene>
<proteinExistence type="predicted"/>
<dbReference type="InterPro" id="IPR001757">
    <property type="entry name" value="P_typ_ATPase"/>
</dbReference>
<dbReference type="SFLD" id="SFLDF00027">
    <property type="entry name" value="p-type_atpase"/>
    <property type="match status" value="1"/>
</dbReference>
<dbReference type="InterPro" id="IPR059000">
    <property type="entry name" value="ATPase_P-type_domA"/>
</dbReference>
<feature type="transmembrane region" description="Helical" evidence="10">
    <location>
        <begin position="1024"/>
        <end position="1049"/>
    </location>
</feature>
<evidence type="ECO:0000256" key="5">
    <source>
        <dbReference type="ARBA" id="ARBA00022840"/>
    </source>
</evidence>
<dbReference type="PANTHER" id="PTHR43294:SF21">
    <property type="entry name" value="CATION TRANSPORTING ATPASE"/>
    <property type="match status" value="1"/>
</dbReference>
<dbReference type="SUPFAM" id="SSF81660">
    <property type="entry name" value="Metal cation-transporting ATPase, ATP-binding domain N"/>
    <property type="match status" value="1"/>
</dbReference>
<dbReference type="GO" id="GO:0030007">
    <property type="term" value="P:intracellular potassium ion homeostasis"/>
    <property type="evidence" value="ECO:0007669"/>
    <property type="project" value="TreeGrafter"/>
</dbReference>
<evidence type="ECO:0000256" key="7">
    <source>
        <dbReference type="ARBA" id="ARBA00022989"/>
    </source>
</evidence>
<evidence type="ECO:0000256" key="9">
    <source>
        <dbReference type="SAM" id="MobiDB-lite"/>
    </source>
</evidence>
<feature type="transmembrane region" description="Helical" evidence="10">
    <location>
        <begin position="1149"/>
        <end position="1173"/>
    </location>
</feature>
<sequence length="1194" mass="134194">MEKQNARDDKYQQLNTSSNTPSNQLSTTHDSTVELWGGIEKTHPEQDTIHMIALEKIFKRFHTNPNTGLSSDSIPDARAQYGLNRLTPPEPPNYFWLLFKQLFAGFNGILWCGGILALLAYKAFGAVHPDPSNLALGILIFIVIILNSMLNSYQEIKSIKIVAAFSKLIPTLATVRRDGREQQIITDELVPGDIILIRMGDKLPADCRFISCDGLKVNTSELTGESMPISAGIQCTSPNFMETKNIGFYSSMVEQGTGEAVVIATGDSTVLGKMSKLTRGSEGDEITGLHREVNRFILFVVLATLTGIIVLWVTWGAWLNNSHHGFIRFGQNVVNTVGLIVAFLPMGLPSAVTLVLTIVAKQMYQQRVLVKSLQIVETFNSVSVIATDKTGTLTQNKMAVTHLLWDTQCVYNVPMPQPKIEPTRTFFQRIRRLSSDALKIARRFSNGATRLARKLSSNSHPDESECVPLVDNNCEVSENLNIASEVRIQAFRDLLIGAALCNNASKQIVKDIEFGQEKVETTSKVKLVGDAADTALYHLCADQCSVDIVRVRSVNPRLKVLPFNSANKFMISANQLEASDSSVVEKDRFVLITMKGAPDMVMQRCSTYKANNDEILPLDTEVKNALAIRQEKLGKNGYRVIALCQQKLPRQQYDSMMEKYKDSQQSSTPSEAEDLSGFPSNDYCFIGLFSLLDPPRPEVPAAVLRAREAHIRIAMVTGDHPTTAKAIAKQVNILTADIAETNGVDTFKVEKSKDGKTVLNLYRNDELIQKYEPDGKNKNNSLLQNTKQITNRKLTYDNEHESQRNPWYKRIGLSILNRFSETQSEIDPTEKMAYIPYAVVVSGAEINYMDSFMWDWVLSHQELVFARTSPEQKLRIVSEFQRRAEVVAVTGDGTNDAPALKCANLGIAMQSGTEVAKEAGDMILLDNNFASIIKAIETGRLLSDNLKKVAIYLLPAGSWSQIWPVFFTYWFGMPLALPAFYATIFCMLNDVFMSLAIVAEKAEGDIMTRPPSIRSKDHILNWKLLLHAYMFVGNIECFTGFFCFCFYWIDHGVPFDSFMFTYEKFGKNPLTPYSIEQLIQMTYISQSVYYCSLCLFQFFNYFATRTRYASIIEHNPFWGKGQNLYVFIAMILSVGIQLLVTKVQWFNEIFHTAAVPVIYVLPTLGFGILWLLIDELRKLMIRKFPNSFLAKIAW</sequence>
<feature type="transmembrane region" description="Helical" evidence="10">
    <location>
        <begin position="978"/>
        <end position="999"/>
    </location>
</feature>
<feature type="domain" description="Cation-transporting P-type ATPase N-terminal" evidence="11">
    <location>
        <begin position="48"/>
        <end position="122"/>
    </location>
</feature>
<dbReference type="InterPro" id="IPR004014">
    <property type="entry name" value="ATPase_P-typ_cation-transptr_N"/>
</dbReference>
<dbReference type="Gene3D" id="2.70.150.10">
    <property type="entry name" value="Calcium-transporting ATPase, cytoplasmic transduction domain A"/>
    <property type="match status" value="1"/>
</dbReference>
<dbReference type="GO" id="GO:0016887">
    <property type="term" value="F:ATP hydrolysis activity"/>
    <property type="evidence" value="ECO:0007669"/>
    <property type="project" value="InterPro"/>
</dbReference>
<feature type="compositionally biased region" description="Basic and acidic residues" evidence="9">
    <location>
        <begin position="1"/>
        <end position="11"/>
    </location>
</feature>
<feature type="region of interest" description="Disordered" evidence="9">
    <location>
        <begin position="1"/>
        <end position="29"/>
    </location>
</feature>
<reference evidence="13" key="1">
    <citation type="submission" date="2021-02" db="EMBL/GenBank/DDBJ databases">
        <authorList>
            <person name="Nowell W R."/>
        </authorList>
    </citation>
    <scope>NUCLEOTIDE SEQUENCE</scope>
</reference>
<dbReference type="InterPro" id="IPR036412">
    <property type="entry name" value="HAD-like_sf"/>
</dbReference>
<accession>A0A815GCU8</accession>
<dbReference type="OrthoDB" id="158672at2759"/>
<evidence type="ECO:0000256" key="6">
    <source>
        <dbReference type="ARBA" id="ARBA00022967"/>
    </source>
</evidence>
<dbReference type="Gene3D" id="3.40.50.1000">
    <property type="entry name" value="HAD superfamily/HAD-like"/>
    <property type="match status" value="3"/>
</dbReference>
<evidence type="ECO:0000256" key="10">
    <source>
        <dbReference type="SAM" id="Phobius"/>
    </source>
</evidence>
<dbReference type="AlphaFoldDB" id="A0A815GCU8"/>
<dbReference type="InterPro" id="IPR023299">
    <property type="entry name" value="ATPase_P-typ_cyto_dom_N"/>
</dbReference>
<feature type="compositionally biased region" description="Polar residues" evidence="9">
    <location>
        <begin position="12"/>
        <end position="29"/>
    </location>
</feature>
<evidence type="ECO:0000313" key="12">
    <source>
        <dbReference type="EMBL" id="CAF1019582.1"/>
    </source>
</evidence>
<dbReference type="GO" id="GO:0005391">
    <property type="term" value="F:P-type sodium:potassium-exchanging transporter activity"/>
    <property type="evidence" value="ECO:0007669"/>
    <property type="project" value="TreeGrafter"/>
</dbReference>
<dbReference type="InterPro" id="IPR006068">
    <property type="entry name" value="ATPase_P-typ_cation-transptr_C"/>
</dbReference>
<dbReference type="Pfam" id="PF00122">
    <property type="entry name" value="E1-E2_ATPase"/>
    <property type="match status" value="1"/>
</dbReference>
<comment type="caution">
    <text evidence="13">The sequence shown here is derived from an EMBL/GenBank/DDBJ whole genome shotgun (WGS) entry which is preliminary data.</text>
</comment>
<dbReference type="Gene3D" id="3.40.1110.10">
    <property type="entry name" value="Calcium-transporting ATPase, cytoplasmic domain N"/>
    <property type="match status" value="2"/>
</dbReference>
<dbReference type="Proteomes" id="UP000663834">
    <property type="component" value="Unassembled WGS sequence"/>
</dbReference>
<dbReference type="InterPro" id="IPR023214">
    <property type="entry name" value="HAD_sf"/>
</dbReference>
<keyword evidence="3 10" id="KW-0812">Transmembrane</keyword>
<feature type="transmembrane region" description="Helical" evidence="10">
    <location>
        <begin position="338"/>
        <end position="359"/>
    </location>
</feature>
<dbReference type="EMBL" id="CAJNOW010001929">
    <property type="protein sequence ID" value="CAF1336742.1"/>
    <property type="molecule type" value="Genomic_DNA"/>
</dbReference>
<keyword evidence="8 10" id="KW-0472">Membrane</keyword>
<keyword evidence="5" id="KW-0067">ATP-binding</keyword>
<dbReference type="GO" id="GO:0005524">
    <property type="term" value="F:ATP binding"/>
    <property type="evidence" value="ECO:0007669"/>
    <property type="project" value="UniProtKB-KW"/>
</dbReference>
<evidence type="ECO:0000256" key="1">
    <source>
        <dbReference type="ARBA" id="ARBA00004651"/>
    </source>
</evidence>
<dbReference type="Gene3D" id="1.20.1110.10">
    <property type="entry name" value="Calcium-transporting ATPase, transmembrane domain"/>
    <property type="match status" value="2"/>
</dbReference>
<evidence type="ECO:0000256" key="4">
    <source>
        <dbReference type="ARBA" id="ARBA00022741"/>
    </source>
</evidence>
<keyword evidence="2" id="KW-1003">Cell membrane</keyword>
<dbReference type="NCBIfam" id="TIGR01494">
    <property type="entry name" value="ATPase_P-type"/>
    <property type="match status" value="2"/>
</dbReference>
<dbReference type="GO" id="GO:0005886">
    <property type="term" value="C:plasma membrane"/>
    <property type="evidence" value="ECO:0007669"/>
    <property type="project" value="UniProtKB-SubCell"/>
</dbReference>
<evidence type="ECO:0000256" key="3">
    <source>
        <dbReference type="ARBA" id="ARBA00022692"/>
    </source>
</evidence>